<dbReference type="Gene3D" id="1.10.287.110">
    <property type="entry name" value="DnaJ domain"/>
    <property type="match status" value="1"/>
</dbReference>
<dbReference type="InterPro" id="IPR036869">
    <property type="entry name" value="J_dom_sf"/>
</dbReference>
<feature type="coiled-coil region" evidence="11">
    <location>
        <begin position="37"/>
        <end position="64"/>
    </location>
</feature>
<evidence type="ECO:0000256" key="2">
    <source>
        <dbReference type="ARBA" id="ARBA00022723"/>
    </source>
</evidence>
<feature type="repeat" description="CXXCXGXG motif" evidence="9">
    <location>
        <begin position="170"/>
        <end position="177"/>
    </location>
</feature>
<gene>
    <name evidence="9 14" type="primary">dnaJ</name>
    <name evidence="14" type="ORF">IAB07_03910</name>
</gene>
<feature type="domain" description="CR-type" evidence="13">
    <location>
        <begin position="140"/>
        <end position="222"/>
    </location>
</feature>
<feature type="binding site" evidence="9">
    <location>
        <position position="213"/>
    </location>
    <ligand>
        <name>Zn(2+)</name>
        <dbReference type="ChEBI" id="CHEBI:29105"/>
        <label>1</label>
    </ligand>
</feature>
<feature type="binding site" evidence="9">
    <location>
        <position position="156"/>
    </location>
    <ligand>
        <name>Zn(2+)</name>
        <dbReference type="ChEBI" id="CHEBI:29105"/>
        <label>1</label>
    </ligand>
</feature>
<comment type="function">
    <text evidence="9">Participates actively in the response to hyperosmotic and heat shock by preventing the aggregation of stress-denatured proteins and by disaggregating proteins, also in an autonomous, DnaK-independent fashion. Unfolded proteins bind initially to DnaJ; upon interaction with the DnaJ-bound protein, DnaK hydrolyzes its bound ATP, resulting in the formation of a stable complex. GrpE releases ADP from DnaK; ATP binding to DnaK triggers the release of the substrate protein, thus completing the reaction cycle. Several rounds of ATP-dependent interactions between DnaJ, DnaK and GrpE are required for fully efficient folding. Also involved, together with DnaK and GrpE, in the DNA replication of plasmids through activation of initiation proteins.</text>
</comment>
<dbReference type="Gene3D" id="2.10.230.10">
    <property type="entry name" value="Heat shock protein DnaJ, cysteine-rich domain"/>
    <property type="match status" value="1"/>
</dbReference>
<dbReference type="SUPFAM" id="SSF49493">
    <property type="entry name" value="HSP40/DnaJ peptide-binding domain"/>
    <property type="match status" value="2"/>
</dbReference>
<feature type="binding site" evidence="9">
    <location>
        <position position="170"/>
    </location>
    <ligand>
        <name>Zn(2+)</name>
        <dbReference type="ChEBI" id="CHEBI:29105"/>
        <label>2</label>
    </ligand>
</feature>
<dbReference type="PROSITE" id="PS50076">
    <property type="entry name" value="DNAJ_2"/>
    <property type="match status" value="1"/>
</dbReference>
<dbReference type="EMBL" id="DVNJ01000020">
    <property type="protein sequence ID" value="HIU62897.1"/>
    <property type="molecule type" value="Genomic_DNA"/>
</dbReference>
<evidence type="ECO:0000256" key="6">
    <source>
        <dbReference type="ARBA" id="ARBA00023186"/>
    </source>
</evidence>
<dbReference type="PRINTS" id="PR00625">
    <property type="entry name" value="JDOMAIN"/>
</dbReference>
<dbReference type="PANTHER" id="PTHR43096:SF52">
    <property type="entry name" value="DNAJ HOMOLOG 1, MITOCHONDRIAL-RELATED"/>
    <property type="match status" value="1"/>
</dbReference>
<evidence type="ECO:0000313" key="14">
    <source>
        <dbReference type="EMBL" id="HIU62897.1"/>
    </source>
</evidence>
<dbReference type="GO" id="GO:0008270">
    <property type="term" value="F:zinc ion binding"/>
    <property type="evidence" value="ECO:0007669"/>
    <property type="project" value="UniProtKB-UniRule"/>
</dbReference>
<dbReference type="Pfam" id="PF00226">
    <property type="entry name" value="DnaJ"/>
    <property type="match status" value="1"/>
</dbReference>
<evidence type="ECO:0000256" key="8">
    <source>
        <dbReference type="ARBA" id="ARBA00067609"/>
    </source>
</evidence>
<evidence type="ECO:0000259" key="13">
    <source>
        <dbReference type="PROSITE" id="PS51188"/>
    </source>
</evidence>
<dbReference type="GO" id="GO:0005737">
    <property type="term" value="C:cytoplasm"/>
    <property type="evidence" value="ECO:0007669"/>
    <property type="project" value="UniProtKB-SubCell"/>
</dbReference>
<comment type="domain">
    <text evidence="9">The J domain is necessary and sufficient to stimulate DnaK ATPase activity. Zinc center 1 plays an important role in the autonomous, DnaK-independent chaperone activity of DnaJ. Zinc center 2 is essential for interaction with DnaK and for DnaJ activity.</text>
</comment>
<dbReference type="InterPro" id="IPR001623">
    <property type="entry name" value="DnaJ_domain"/>
</dbReference>
<dbReference type="SUPFAM" id="SSF46565">
    <property type="entry name" value="Chaperone J-domain"/>
    <property type="match status" value="1"/>
</dbReference>
<dbReference type="GO" id="GO:0009408">
    <property type="term" value="P:response to heat"/>
    <property type="evidence" value="ECO:0007669"/>
    <property type="project" value="InterPro"/>
</dbReference>
<feature type="binding site" evidence="9">
    <location>
        <position position="173"/>
    </location>
    <ligand>
        <name>Zn(2+)</name>
        <dbReference type="ChEBI" id="CHEBI:29105"/>
        <label>2</label>
    </ligand>
</feature>
<dbReference type="CDD" id="cd10747">
    <property type="entry name" value="DnaJ_C"/>
    <property type="match status" value="1"/>
</dbReference>
<keyword evidence="1 9" id="KW-0235">DNA replication</keyword>
<dbReference type="InterPro" id="IPR008971">
    <property type="entry name" value="HSP40/DnaJ_pept-bd"/>
</dbReference>
<evidence type="ECO:0000313" key="15">
    <source>
        <dbReference type="Proteomes" id="UP000824145"/>
    </source>
</evidence>
<feature type="domain" description="J" evidence="12">
    <location>
        <begin position="4"/>
        <end position="74"/>
    </location>
</feature>
<comment type="cofactor">
    <cofactor evidence="9">
        <name>Zn(2+)</name>
        <dbReference type="ChEBI" id="CHEBI:29105"/>
    </cofactor>
    <text evidence="9">Binds 2 Zn(2+) ions per monomer.</text>
</comment>
<comment type="subunit">
    <text evidence="9">Homodimer.</text>
</comment>
<dbReference type="FunFam" id="2.60.260.20:FF:000005">
    <property type="entry name" value="Chaperone protein dnaJ 1, mitochondrial"/>
    <property type="match status" value="1"/>
</dbReference>
<reference evidence="14" key="2">
    <citation type="journal article" date="2021" name="PeerJ">
        <title>Extensive microbial diversity within the chicken gut microbiome revealed by metagenomics and culture.</title>
        <authorList>
            <person name="Gilroy R."/>
            <person name="Ravi A."/>
            <person name="Getino M."/>
            <person name="Pursley I."/>
            <person name="Horton D.L."/>
            <person name="Alikhan N.F."/>
            <person name="Baker D."/>
            <person name="Gharbi K."/>
            <person name="Hall N."/>
            <person name="Watson M."/>
            <person name="Adriaenssens E.M."/>
            <person name="Foster-Nyarko E."/>
            <person name="Jarju S."/>
            <person name="Secka A."/>
            <person name="Antonio M."/>
            <person name="Oren A."/>
            <person name="Chaudhuri R.R."/>
            <person name="La Ragione R."/>
            <person name="Hildebrand F."/>
            <person name="Pallen M.J."/>
        </authorList>
    </citation>
    <scope>NUCLEOTIDE SEQUENCE</scope>
    <source>
        <strain evidence="14">9366</strain>
    </source>
</reference>
<evidence type="ECO:0000256" key="3">
    <source>
        <dbReference type="ARBA" id="ARBA00022737"/>
    </source>
</evidence>
<dbReference type="PANTHER" id="PTHR43096">
    <property type="entry name" value="DNAJ HOMOLOG 1, MITOCHONDRIAL-RELATED"/>
    <property type="match status" value="1"/>
</dbReference>
<keyword evidence="9" id="KW-0346">Stress response</keyword>
<sequence length="372" mass="41190">MAKDLYETLGVNKGASEDEIKSAYRKMALKYHPDRYASASEQEKKAAEEKFKEINHAYEVLSDKNKRANYDQYGSEDGPQGFEGFSGGGGFSGFSGGGFDDILSSIFGGFGGGRRNPNAPVDGDDITIQVTLDFNEAYFGVKKTVKFYRDDECPDCHGSGAKDSSSVKVCPYCHGSGYVTQTQRTMFGTQTVRTVCSNCGGKGKVISDKCKNCRGAGYVRREVSKTLDIPAGVDRGTRMTIRYEGNCGRNGGQKGNLVVVFDVRPSPVYKRIDNDLYMDQHVTFLDAAAGCEIELETMKGPARLKIPEAVQSGTKIRLKGYGMKILKREVYGDLYVTVKVDTPRNLDRKQLKLLREFDESLKEGQRPKYVKR</sequence>
<comment type="similarity">
    <text evidence="7 9">Belongs to the DnaJ family.</text>
</comment>
<dbReference type="GO" id="GO:0031072">
    <property type="term" value="F:heat shock protein binding"/>
    <property type="evidence" value="ECO:0007669"/>
    <property type="project" value="InterPro"/>
</dbReference>
<dbReference type="GO" id="GO:0006260">
    <property type="term" value="P:DNA replication"/>
    <property type="evidence" value="ECO:0007669"/>
    <property type="project" value="UniProtKB-KW"/>
</dbReference>
<evidence type="ECO:0000256" key="9">
    <source>
        <dbReference type="HAMAP-Rule" id="MF_01152"/>
    </source>
</evidence>
<keyword evidence="4 9" id="KW-0863">Zinc-finger</keyword>
<dbReference type="NCBIfam" id="NF008035">
    <property type="entry name" value="PRK10767.1"/>
    <property type="match status" value="1"/>
</dbReference>
<protein>
    <recommendedName>
        <fullName evidence="8 9">Chaperone protein DnaJ</fullName>
    </recommendedName>
</protein>
<dbReference type="InterPro" id="IPR001305">
    <property type="entry name" value="HSP_DnaJ_Cys-rich_dom"/>
</dbReference>
<dbReference type="GO" id="GO:0005524">
    <property type="term" value="F:ATP binding"/>
    <property type="evidence" value="ECO:0007669"/>
    <property type="project" value="InterPro"/>
</dbReference>
<dbReference type="GO" id="GO:0051082">
    <property type="term" value="F:unfolded protein binding"/>
    <property type="evidence" value="ECO:0007669"/>
    <property type="project" value="UniProtKB-UniRule"/>
</dbReference>
<dbReference type="SMART" id="SM00271">
    <property type="entry name" value="DnaJ"/>
    <property type="match status" value="1"/>
</dbReference>
<dbReference type="InterPro" id="IPR002939">
    <property type="entry name" value="DnaJ_C"/>
</dbReference>
<feature type="binding site" evidence="9">
    <location>
        <position position="210"/>
    </location>
    <ligand>
        <name>Zn(2+)</name>
        <dbReference type="ChEBI" id="CHEBI:29105"/>
        <label>1</label>
    </ligand>
</feature>
<name>A0A9D1MMA3_9FIRM</name>
<dbReference type="Gene3D" id="2.60.260.20">
    <property type="entry name" value="Urease metallochaperone UreE, N-terminal domain"/>
    <property type="match status" value="2"/>
</dbReference>
<feature type="binding site" evidence="9">
    <location>
        <position position="199"/>
    </location>
    <ligand>
        <name>Zn(2+)</name>
        <dbReference type="ChEBI" id="CHEBI:29105"/>
        <label>2</label>
    </ligand>
</feature>
<feature type="repeat" description="CXXCXGXG motif" evidence="9">
    <location>
        <begin position="210"/>
        <end position="217"/>
    </location>
</feature>
<accession>A0A9D1MMA3</accession>
<dbReference type="Pfam" id="PF01556">
    <property type="entry name" value="DnaJ_C"/>
    <property type="match status" value="1"/>
</dbReference>
<dbReference type="InterPro" id="IPR012724">
    <property type="entry name" value="DnaJ"/>
</dbReference>
<dbReference type="AlphaFoldDB" id="A0A9D1MMA3"/>
<keyword evidence="3 9" id="KW-0677">Repeat</keyword>
<evidence type="ECO:0000256" key="7">
    <source>
        <dbReference type="ARBA" id="ARBA00061004"/>
    </source>
</evidence>
<reference evidence="14" key="1">
    <citation type="submission" date="2020-10" db="EMBL/GenBank/DDBJ databases">
        <authorList>
            <person name="Gilroy R."/>
        </authorList>
    </citation>
    <scope>NUCLEOTIDE SEQUENCE</scope>
    <source>
        <strain evidence="14">9366</strain>
    </source>
</reference>
<keyword evidence="5 9" id="KW-0862">Zinc</keyword>
<evidence type="ECO:0000256" key="11">
    <source>
        <dbReference type="SAM" id="Coils"/>
    </source>
</evidence>
<proteinExistence type="inferred from homology"/>
<dbReference type="Pfam" id="PF00684">
    <property type="entry name" value="DnaJ_CXXCXGXG"/>
    <property type="match status" value="1"/>
</dbReference>
<feature type="binding site" evidence="9">
    <location>
        <position position="196"/>
    </location>
    <ligand>
        <name>Zn(2+)</name>
        <dbReference type="ChEBI" id="CHEBI:29105"/>
        <label>2</label>
    </ligand>
</feature>
<evidence type="ECO:0000256" key="1">
    <source>
        <dbReference type="ARBA" id="ARBA00022705"/>
    </source>
</evidence>
<feature type="repeat" description="CXXCXGXG motif" evidence="9">
    <location>
        <begin position="196"/>
        <end position="203"/>
    </location>
</feature>
<dbReference type="PROSITE" id="PS00636">
    <property type="entry name" value="DNAJ_1"/>
    <property type="match status" value="1"/>
</dbReference>
<dbReference type="InterPro" id="IPR018253">
    <property type="entry name" value="DnaJ_domain_CS"/>
</dbReference>
<organism evidence="14 15">
    <name type="scientific">Candidatus Caccalectryoclostridium excrementigallinarum</name>
    <dbReference type="NCBI Taxonomy" id="2840710"/>
    <lineage>
        <taxon>Bacteria</taxon>
        <taxon>Bacillati</taxon>
        <taxon>Bacillota</taxon>
        <taxon>Clostridia</taxon>
        <taxon>Christensenellales</taxon>
        <taxon>Christensenellaceae</taxon>
        <taxon>Christensenellaceae incertae sedis</taxon>
        <taxon>Candidatus Caccalectryoclostridium</taxon>
    </lineage>
</organism>
<dbReference type="InterPro" id="IPR036410">
    <property type="entry name" value="HSP_DnaJ_Cys-rich_dom_sf"/>
</dbReference>
<feature type="repeat" description="CXXCXGXG motif" evidence="9">
    <location>
        <begin position="153"/>
        <end position="160"/>
    </location>
</feature>
<keyword evidence="11" id="KW-0175">Coiled coil</keyword>
<keyword evidence="6 9" id="KW-0143">Chaperone</keyword>
<dbReference type="FunFam" id="2.10.230.10:FF:000002">
    <property type="entry name" value="Molecular chaperone DnaJ"/>
    <property type="match status" value="1"/>
</dbReference>
<dbReference type="SUPFAM" id="SSF57938">
    <property type="entry name" value="DnaJ/Hsp40 cysteine-rich domain"/>
    <property type="match status" value="1"/>
</dbReference>
<keyword evidence="2 9" id="KW-0479">Metal-binding</keyword>
<evidence type="ECO:0000259" key="12">
    <source>
        <dbReference type="PROSITE" id="PS50076"/>
    </source>
</evidence>
<keyword evidence="9" id="KW-0963">Cytoplasm</keyword>
<dbReference type="GO" id="GO:0042026">
    <property type="term" value="P:protein refolding"/>
    <property type="evidence" value="ECO:0007669"/>
    <property type="project" value="TreeGrafter"/>
</dbReference>
<feature type="binding site" evidence="9">
    <location>
        <position position="153"/>
    </location>
    <ligand>
        <name>Zn(2+)</name>
        <dbReference type="ChEBI" id="CHEBI:29105"/>
        <label>1</label>
    </ligand>
</feature>
<comment type="subcellular location">
    <subcellularLocation>
        <location evidence="9">Cytoplasm</location>
    </subcellularLocation>
</comment>
<dbReference type="NCBIfam" id="TIGR02349">
    <property type="entry name" value="DnaJ_bact"/>
    <property type="match status" value="1"/>
</dbReference>
<dbReference type="CDD" id="cd10719">
    <property type="entry name" value="DnaJ_zf"/>
    <property type="match status" value="1"/>
</dbReference>
<evidence type="ECO:0000256" key="5">
    <source>
        <dbReference type="ARBA" id="ARBA00022833"/>
    </source>
</evidence>
<feature type="zinc finger region" description="CR-type" evidence="10">
    <location>
        <begin position="140"/>
        <end position="222"/>
    </location>
</feature>
<evidence type="ECO:0000256" key="4">
    <source>
        <dbReference type="ARBA" id="ARBA00022771"/>
    </source>
</evidence>
<dbReference type="Proteomes" id="UP000824145">
    <property type="component" value="Unassembled WGS sequence"/>
</dbReference>
<dbReference type="PROSITE" id="PS51188">
    <property type="entry name" value="ZF_CR"/>
    <property type="match status" value="1"/>
</dbReference>
<comment type="caution">
    <text evidence="14">The sequence shown here is derived from an EMBL/GenBank/DDBJ whole genome shotgun (WGS) entry which is preliminary data.</text>
</comment>
<evidence type="ECO:0000256" key="10">
    <source>
        <dbReference type="PROSITE-ProRule" id="PRU00546"/>
    </source>
</evidence>
<dbReference type="HAMAP" id="MF_01152">
    <property type="entry name" value="DnaJ"/>
    <property type="match status" value="1"/>
</dbReference>
<dbReference type="CDD" id="cd06257">
    <property type="entry name" value="DnaJ"/>
    <property type="match status" value="1"/>
</dbReference>